<name>A0A7D3XJ03_9SPHN</name>
<gene>
    <name evidence="1" type="ORF">HQR01_13620</name>
</gene>
<dbReference type="EMBL" id="CP053921">
    <property type="protein sequence ID" value="QKG72318.1"/>
    <property type="molecule type" value="Genomic_DNA"/>
</dbReference>
<keyword evidence="2" id="KW-1185">Reference proteome</keyword>
<sequence length="70" mass="7642">MTENEERLLGKLALMCEQYIGGGQAEFLDHECISAGERAIEVLAEYGLVEVTSVRGGKWTDAGRALLDRA</sequence>
<accession>A0A7D3XJ03</accession>
<protein>
    <submittedName>
        <fullName evidence="1">Uncharacterized protein</fullName>
    </submittedName>
</protein>
<reference evidence="1 2" key="1">
    <citation type="submission" date="2020-05" db="EMBL/GenBank/DDBJ databases">
        <title>Erythrobacter mangrovi sp. nov., isolated from rhizosphere soil of mangrove plant (Kandelia candel).</title>
        <authorList>
            <person name="Ye Y.H."/>
        </authorList>
    </citation>
    <scope>NUCLEOTIDE SEQUENCE [LARGE SCALE GENOMIC DNA]</scope>
    <source>
        <strain evidence="1 2">EB310</strain>
    </source>
</reference>
<dbReference type="Proteomes" id="UP000504693">
    <property type="component" value="Chromosome"/>
</dbReference>
<organism evidence="1 2">
    <name type="scientific">Erythrobacter mangrovi</name>
    <dbReference type="NCBI Taxonomy" id="2739433"/>
    <lineage>
        <taxon>Bacteria</taxon>
        <taxon>Pseudomonadati</taxon>
        <taxon>Pseudomonadota</taxon>
        <taxon>Alphaproteobacteria</taxon>
        <taxon>Sphingomonadales</taxon>
        <taxon>Erythrobacteraceae</taxon>
        <taxon>Erythrobacter/Porphyrobacter group</taxon>
        <taxon>Erythrobacter</taxon>
    </lineage>
</organism>
<evidence type="ECO:0000313" key="1">
    <source>
        <dbReference type="EMBL" id="QKG72318.1"/>
    </source>
</evidence>
<dbReference type="RefSeq" id="WP_173215465.1">
    <property type="nucleotide sequence ID" value="NZ_CP053921.1"/>
</dbReference>
<evidence type="ECO:0000313" key="2">
    <source>
        <dbReference type="Proteomes" id="UP000504693"/>
    </source>
</evidence>
<dbReference type="AlphaFoldDB" id="A0A7D3XJ03"/>
<dbReference type="KEGG" id="emv:HQR01_13620"/>
<proteinExistence type="predicted"/>